<evidence type="ECO:0000313" key="3">
    <source>
        <dbReference type="Proteomes" id="UP000479710"/>
    </source>
</evidence>
<accession>A0A6G1ES26</accession>
<dbReference type="AlphaFoldDB" id="A0A6G1ES26"/>
<dbReference type="Proteomes" id="UP000479710">
    <property type="component" value="Unassembled WGS sequence"/>
</dbReference>
<feature type="region of interest" description="Disordered" evidence="1">
    <location>
        <begin position="1"/>
        <end position="62"/>
    </location>
</feature>
<reference evidence="2 3" key="1">
    <citation type="submission" date="2019-11" db="EMBL/GenBank/DDBJ databases">
        <title>Whole genome sequence of Oryza granulata.</title>
        <authorList>
            <person name="Li W."/>
        </authorList>
    </citation>
    <scope>NUCLEOTIDE SEQUENCE [LARGE SCALE GENOMIC DNA]</scope>
    <source>
        <strain evidence="3">cv. Menghai</strain>
        <tissue evidence="2">Leaf</tissue>
    </source>
</reference>
<feature type="compositionally biased region" description="Low complexity" evidence="1">
    <location>
        <begin position="7"/>
        <end position="41"/>
    </location>
</feature>
<evidence type="ECO:0000313" key="2">
    <source>
        <dbReference type="EMBL" id="KAF0927434.1"/>
    </source>
</evidence>
<gene>
    <name evidence="2" type="ORF">E2562_033097</name>
</gene>
<organism evidence="2 3">
    <name type="scientific">Oryza meyeriana var. granulata</name>
    <dbReference type="NCBI Taxonomy" id="110450"/>
    <lineage>
        <taxon>Eukaryota</taxon>
        <taxon>Viridiplantae</taxon>
        <taxon>Streptophyta</taxon>
        <taxon>Embryophyta</taxon>
        <taxon>Tracheophyta</taxon>
        <taxon>Spermatophyta</taxon>
        <taxon>Magnoliopsida</taxon>
        <taxon>Liliopsida</taxon>
        <taxon>Poales</taxon>
        <taxon>Poaceae</taxon>
        <taxon>BOP clade</taxon>
        <taxon>Oryzoideae</taxon>
        <taxon>Oryzeae</taxon>
        <taxon>Oryzinae</taxon>
        <taxon>Oryza</taxon>
        <taxon>Oryza meyeriana</taxon>
    </lineage>
</organism>
<name>A0A6G1ES26_9ORYZ</name>
<dbReference type="EMBL" id="SPHZ02000003">
    <property type="protein sequence ID" value="KAF0927434.1"/>
    <property type="molecule type" value="Genomic_DNA"/>
</dbReference>
<comment type="caution">
    <text evidence="2">The sequence shown here is derived from an EMBL/GenBank/DDBJ whole genome shotgun (WGS) entry which is preliminary data.</text>
</comment>
<protein>
    <submittedName>
        <fullName evidence="2">Uncharacterized protein</fullName>
    </submittedName>
</protein>
<keyword evidence="3" id="KW-1185">Reference proteome</keyword>
<evidence type="ECO:0000256" key="1">
    <source>
        <dbReference type="SAM" id="MobiDB-lite"/>
    </source>
</evidence>
<sequence>MAGGDNGNTNGENGNINGSAFIENSNVNGSASANTASTVAAPVGIGNEESGHDTDNVSASNE</sequence>
<proteinExistence type="predicted"/>